<dbReference type="InterPro" id="IPR050611">
    <property type="entry name" value="ABCF"/>
</dbReference>
<dbReference type="InterPro" id="IPR047038">
    <property type="entry name" value="eEF3_chromodomain-like_sf"/>
</dbReference>
<dbReference type="VEuPathDB" id="FungiDB:PTTG_28058"/>
<dbReference type="STRING" id="630390.A0A180GEP6"/>
<dbReference type="PANTHER" id="PTHR19211:SF5">
    <property type="entry name" value="ELONGATION FACTOR 3A-RELATED"/>
    <property type="match status" value="1"/>
</dbReference>
<evidence type="ECO:0008006" key="7">
    <source>
        <dbReference type="Google" id="ProtNLM"/>
    </source>
</evidence>
<dbReference type="PANTHER" id="PTHR19211">
    <property type="entry name" value="ATP-BINDING TRANSPORT PROTEIN-RELATED"/>
    <property type="match status" value="1"/>
</dbReference>
<dbReference type="AlphaFoldDB" id="A0A180GEP6"/>
<dbReference type="GO" id="GO:0016887">
    <property type="term" value="F:ATP hydrolysis activity"/>
    <property type="evidence" value="ECO:0007669"/>
    <property type="project" value="TreeGrafter"/>
</dbReference>
<evidence type="ECO:0000313" key="6">
    <source>
        <dbReference type="Proteomes" id="UP000005240"/>
    </source>
</evidence>
<keyword evidence="6" id="KW-1185">Reference proteome</keyword>
<reference evidence="4" key="2">
    <citation type="submission" date="2016-05" db="EMBL/GenBank/DDBJ databases">
        <title>Comparative analysis highlights variable genome content of wheat rusts and divergence of the mating loci.</title>
        <authorList>
            <person name="Cuomo C.A."/>
            <person name="Bakkeren G."/>
            <person name="Szabo L."/>
            <person name="Khalil H."/>
            <person name="Joly D."/>
            <person name="Goldberg J."/>
            <person name="Young S."/>
            <person name="Zeng Q."/>
            <person name="Fellers J."/>
        </authorList>
    </citation>
    <scope>NUCLEOTIDE SEQUENCE [LARGE SCALE GENOMIC DNA]</scope>
    <source>
        <strain evidence="4">1-1 BBBD Race 1</strain>
    </source>
</reference>
<dbReference type="InterPro" id="IPR027417">
    <property type="entry name" value="P-loop_NTPase"/>
</dbReference>
<dbReference type="OrthoDB" id="2110130at2759"/>
<dbReference type="SUPFAM" id="SSF52540">
    <property type="entry name" value="P-loop containing nucleoside triphosphate hydrolases"/>
    <property type="match status" value="1"/>
</dbReference>
<gene>
    <name evidence="4" type="ORF">PTTG_28058</name>
</gene>
<keyword evidence="2" id="KW-0677">Repeat</keyword>
<dbReference type="Proteomes" id="UP000005240">
    <property type="component" value="Unassembled WGS sequence"/>
</dbReference>
<sequence>MIITRSPRDPFGGEHVNVWTSGLRRGTTGNPRGFLEISSSKDSPGVPLVRGFSLDSRRQASSLGTDSSKLKIKTLNAEGPQAISPLDHIDNHLDETPLEYLLQRYQTGEDLEELQLANRKLATPEEEKKMKQGAIVVVKGQNRIIEDITNPHQTKKILEVDSREAQKAGLLRPLVRKEIENHMSMFGLEPKPTMRGLSGGQKPSNYLDCESLAALIESLNTFEGGVLVITHNREFSESICSEVWAMRRGYLEASGHTWTEGQGSGPKIDKAKDKEEEHFDASLWNKIEAPKKVQKVTSKEERKKKKERMACQKAGLGSHEEGVKSLLPPHASSLIATSPC</sequence>
<keyword evidence="1" id="KW-0963">Cytoplasm</keyword>
<evidence type="ECO:0000313" key="4">
    <source>
        <dbReference type="EMBL" id="OAV91196.1"/>
    </source>
</evidence>
<evidence type="ECO:0000313" key="5">
    <source>
        <dbReference type="EnsemblFungi" id="PTTG_28058-t43_1-p1"/>
    </source>
</evidence>
<dbReference type="GO" id="GO:0005524">
    <property type="term" value="F:ATP binding"/>
    <property type="evidence" value="ECO:0007669"/>
    <property type="project" value="TreeGrafter"/>
</dbReference>
<evidence type="ECO:0000256" key="1">
    <source>
        <dbReference type="ARBA" id="ARBA00022490"/>
    </source>
</evidence>
<accession>A0A180GEP6</accession>
<dbReference type="EnsemblFungi" id="PTTG_28058-t43_1">
    <property type="protein sequence ID" value="PTTG_28058-t43_1-p1"/>
    <property type="gene ID" value="PTTG_28058"/>
</dbReference>
<dbReference type="Gene3D" id="2.40.50.990">
    <property type="match status" value="2"/>
</dbReference>
<evidence type="ECO:0000256" key="2">
    <source>
        <dbReference type="ARBA" id="ARBA00022737"/>
    </source>
</evidence>
<feature type="region of interest" description="Disordered" evidence="3">
    <location>
        <begin position="292"/>
        <end position="340"/>
    </location>
</feature>
<dbReference type="EMBL" id="ADAS02000085">
    <property type="protein sequence ID" value="OAV91196.1"/>
    <property type="molecule type" value="Genomic_DNA"/>
</dbReference>
<reference evidence="4" key="1">
    <citation type="submission" date="2009-11" db="EMBL/GenBank/DDBJ databases">
        <authorList>
            <consortium name="The Broad Institute Genome Sequencing Platform"/>
            <person name="Ward D."/>
            <person name="Feldgarden M."/>
            <person name="Earl A."/>
            <person name="Young S.K."/>
            <person name="Zeng Q."/>
            <person name="Koehrsen M."/>
            <person name="Alvarado L."/>
            <person name="Berlin A."/>
            <person name="Bochicchio J."/>
            <person name="Borenstein D."/>
            <person name="Chapman S.B."/>
            <person name="Chen Z."/>
            <person name="Engels R."/>
            <person name="Freedman E."/>
            <person name="Gellesch M."/>
            <person name="Goldberg J."/>
            <person name="Griggs A."/>
            <person name="Gujja S."/>
            <person name="Heilman E."/>
            <person name="Heiman D."/>
            <person name="Hepburn T."/>
            <person name="Howarth C."/>
            <person name="Jen D."/>
            <person name="Larson L."/>
            <person name="Lewis B."/>
            <person name="Mehta T."/>
            <person name="Park D."/>
            <person name="Pearson M."/>
            <person name="Roberts A."/>
            <person name="Saif S."/>
            <person name="Shea T."/>
            <person name="Shenoy N."/>
            <person name="Sisk P."/>
            <person name="Stolte C."/>
            <person name="Sykes S."/>
            <person name="Thomson T."/>
            <person name="Walk T."/>
            <person name="White J."/>
            <person name="Yandava C."/>
            <person name="Izard J."/>
            <person name="Baranova O.V."/>
            <person name="Blanton J.M."/>
            <person name="Tanner A.C."/>
            <person name="Dewhirst F.E."/>
            <person name="Haas B."/>
            <person name="Nusbaum C."/>
            <person name="Birren B."/>
        </authorList>
    </citation>
    <scope>NUCLEOTIDE SEQUENCE [LARGE SCALE GENOMIC DNA]</scope>
    <source>
        <strain evidence="4">1-1 BBBD Race 1</strain>
    </source>
</reference>
<dbReference type="GO" id="GO:0003746">
    <property type="term" value="F:translation elongation factor activity"/>
    <property type="evidence" value="ECO:0007669"/>
    <property type="project" value="TreeGrafter"/>
</dbReference>
<reference evidence="5 6" key="3">
    <citation type="journal article" date="2017" name="G3 (Bethesda)">
        <title>Comparative analysis highlights variable genome content of wheat rusts and divergence of the mating loci.</title>
        <authorList>
            <person name="Cuomo C.A."/>
            <person name="Bakkeren G."/>
            <person name="Khalil H.B."/>
            <person name="Panwar V."/>
            <person name="Joly D."/>
            <person name="Linning R."/>
            <person name="Sakthikumar S."/>
            <person name="Song X."/>
            <person name="Adiconis X."/>
            <person name="Fan L."/>
            <person name="Goldberg J.M."/>
            <person name="Levin J.Z."/>
            <person name="Young S."/>
            <person name="Zeng Q."/>
            <person name="Anikster Y."/>
            <person name="Bruce M."/>
            <person name="Wang M."/>
            <person name="Yin C."/>
            <person name="McCallum B."/>
            <person name="Szabo L.J."/>
            <person name="Hulbert S."/>
            <person name="Chen X."/>
            <person name="Fellers J.P."/>
        </authorList>
    </citation>
    <scope>NUCLEOTIDE SEQUENCE</scope>
    <source>
        <strain evidence="5">isolate 1-1 / race 1 (BBBD)</strain>
        <strain evidence="6">Isolate 1-1 / race 1 (BBBD)</strain>
    </source>
</reference>
<name>A0A180GEP6_PUCT1</name>
<evidence type="ECO:0000256" key="3">
    <source>
        <dbReference type="SAM" id="MobiDB-lite"/>
    </source>
</evidence>
<proteinExistence type="predicted"/>
<protein>
    <recommendedName>
        <fullName evidence="7">ABC transporter domain-containing protein</fullName>
    </recommendedName>
</protein>
<dbReference type="Gene3D" id="3.40.50.300">
    <property type="entry name" value="P-loop containing nucleotide triphosphate hydrolases"/>
    <property type="match status" value="2"/>
</dbReference>
<reference evidence="5" key="4">
    <citation type="submission" date="2025-05" db="UniProtKB">
        <authorList>
            <consortium name="EnsemblFungi"/>
        </authorList>
    </citation>
    <scope>IDENTIFICATION</scope>
    <source>
        <strain evidence="5">isolate 1-1 / race 1 (BBBD)</strain>
    </source>
</reference>
<organism evidence="4">
    <name type="scientific">Puccinia triticina (isolate 1-1 / race 1 (BBBD))</name>
    <name type="common">Brown leaf rust fungus</name>
    <dbReference type="NCBI Taxonomy" id="630390"/>
    <lineage>
        <taxon>Eukaryota</taxon>
        <taxon>Fungi</taxon>
        <taxon>Dikarya</taxon>
        <taxon>Basidiomycota</taxon>
        <taxon>Pucciniomycotina</taxon>
        <taxon>Pucciniomycetes</taxon>
        <taxon>Pucciniales</taxon>
        <taxon>Pucciniaceae</taxon>
        <taxon>Puccinia</taxon>
    </lineage>
</organism>